<dbReference type="InterPro" id="IPR029068">
    <property type="entry name" value="Glyas_Bleomycin-R_OHBP_Dase"/>
</dbReference>
<dbReference type="RefSeq" id="WP_317980483.1">
    <property type="nucleotide sequence ID" value="NZ_BTCL01000010.1"/>
</dbReference>
<dbReference type="CDD" id="cd06587">
    <property type="entry name" value="VOC"/>
    <property type="match status" value="1"/>
</dbReference>
<dbReference type="PROSITE" id="PS51819">
    <property type="entry name" value="VOC"/>
    <property type="match status" value="1"/>
</dbReference>
<name>A0ABQ6NLI2_9BACL</name>
<evidence type="ECO:0000313" key="3">
    <source>
        <dbReference type="Proteomes" id="UP001285921"/>
    </source>
</evidence>
<gene>
    <name evidence="2" type="ORF">PghCCS26_30850</name>
</gene>
<sequence>MKRKHPSLHHVGMTSCHFEQTVKFYEEGLGFTVKHIWGKDKRVFMMDMGDGSCIEVSEGGAEDTPSCGRWLHVALWTDDIRESYDRAIAAGGKPKLPPTFADIMEAKPEPVYMYFAYVIGFDGEEIEFIQEVKGREAWDQRVIEN</sequence>
<dbReference type="Proteomes" id="UP001285921">
    <property type="component" value="Unassembled WGS sequence"/>
</dbReference>
<proteinExistence type="predicted"/>
<dbReference type="EMBL" id="BTCL01000010">
    <property type="protein sequence ID" value="GMK45957.1"/>
    <property type="molecule type" value="Genomic_DNA"/>
</dbReference>
<feature type="domain" description="VOC" evidence="1">
    <location>
        <begin position="7"/>
        <end position="131"/>
    </location>
</feature>
<dbReference type="InterPro" id="IPR004360">
    <property type="entry name" value="Glyas_Fos-R_dOase_dom"/>
</dbReference>
<dbReference type="SUPFAM" id="SSF54593">
    <property type="entry name" value="Glyoxalase/Bleomycin resistance protein/Dihydroxybiphenyl dioxygenase"/>
    <property type="match status" value="1"/>
</dbReference>
<dbReference type="PROSITE" id="PS51257">
    <property type="entry name" value="PROKAR_LIPOPROTEIN"/>
    <property type="match status" value="1"/>
</dbReference>
<dbReference type="Gene3D" id="3.10.180.10">
    <property type="entry name" value="2,3-Dihydroxybiphenyl 1,2-Dioxygenase, domain 1"/>
    <property type="match status" value="1"/>
</dbReference>
<evidence type="ECO:0000313" key="2">
    <source>
        <dbReference type="EMBL" id="GMK45957.1"/>
    </source>
</evidence>
<accession>A0ABQ6NLI2</accession>
<comment type="caution">
    <text evidence="2">The sequence shown here is derived from an EMBL/GenBank/DDBJ whole genome shotgun (WGS) entry which is preliminary data.</text>
</comment>
<evidence type="ECO:0000259" key="1">
    <source>
        <dbReference type="PROSITE" id="PS51819"/>
    </source>
</evidence>
<dbReference type="Pfam" id="PF00903">
    <property type="entry name" value="Glyoxalase"/>
    <property type="match status" value="1"/>
</dbReference>
<reference evidence="2 3" key="1">
    <citation type="submission" date="2023-05" db="EMBL/GenBank/DDBJ databases">
        <title>Draft genome of Paenibacillus sp. CCS26.</title>
        <authorList>
            <person name="Akita H."/>
            <person name="Shinto Y."/>
            <person name="Kimura Z."/>
        </authorList>
    </citation>
    <scope>NUCLEOTIDE SEQUENCE [LARGE SCALE GENOMIC DNA]</scope>
    <source>
        <strain evidence="2 3">CCS26</strain>
    </source>
</reference>
<dbReference type="InterPro" id="IPR037523">
    <property type="entry name" value="VOC_core"/>
</dbReference>
<protein>
    <recommendedName>
        <fullName evidence="1">VOC domain-containing protein</fullName>
    </recommendedName>
</protein>
<organism evidence="2 3">
    <name type="scientific">Paenibacillus glycanilyticus</name>
    <dbReference type="NCBI Taxonomy" id="126569"/>
    <lineage>
        <taxon>Bacteria</taxon>
        <taxon>Bacillati</taxon>
        <taxon>Bacillota</taxon>
        <taxon>Bacilli</taxon>
        <taxon>Bacillales</taxon>
        <taxon>Paenibacillaceae</taxon>
        <taxon>Paenibacillus</taxon>
    </lineage>
</organism>
<keyword evidence="3" id="KW-1185">Reference proteome</keyword>